<name>A0A174PBF2_BACUN</name>
<evidence type="ECO:0000313" key="4">
    <source>
        <dbReference type="Proteomes" id="UP000285343"/>
    </source>
</evidence>
<dbReference type="Proteomes" id="UP000095788">
    <property type="component" value="Unassembled WGS sequence"/>
</dbReference>
<sequence>MKLYASNELKSRLTHAAANGSVIAADILSELKKNRPAQEIIRGSYNFLSTKRKWTDCGSFRKIRIVFTAFNKDPEHPNFPDRNNPQAPWFPENRTDLEPSTFIEQFKNLREYTSCEISYFRSAITLDSKVSVRLHTGMNDFLDAYQESNYSSITDGDTSTLHNSCMRYEDKARNAADFYANFAGAGILVARDEGNNVIGRAVVWRKAVWNTTGMPAIQVSVLDRIYTSHAFVMDLIRKQAGSLGINLRKKYNDYTHPEDFISMSQIPGMAEEPGTEVHVRLSVKVPAFRWHKKGVPYLDTFHYIHLNGSRLELTNHNGCTAIASCQHTQGCATALRYVCPQCGGIHEDSNRLYCNVCYPLYYTQTAFGTIMKGTPVEYKGKIYPSTLFKKGRPIPGFKSYLQIQKLFIS</sequence>
<gene>
    <name evidence="2" type="ORF">DWW14_23745</name>
    <name evidence="1" type="ORF">ERS852554_01037</name>
</gene>
<organism evidence="1 3">
    <name type="scientific">Bacteroides uniformis</name>
    <dbReference type="NCBI Taxonomy" id="820"/>
    <lineage>
        <taxon>Bacteria</taxon>
        <taxon>Pseudomonadati</taxon>
        <taxon>Bacteroidota</taxon>
        <taxon>Bacteroidia</taxon>
        <taxon>Bacteroidales</taxon>
        <taxon>Bacteroidaceae</taxon>
        <taxon>Bacteroides</taxon>
    </lineage>
</organism>
<dbReference type="EMBL" id="CZBF01000002">
    <property type="protein sequence ID" value="CUP56170.1"/>
    <property type="molecule type" value="Genomic_DNA"/>
</dbReference>
<evidence type="ECO:0000313" key="3">
    <source>
        <dbReference type="Proteomes" id="UP000095788"/>
    </source>
</evidence>
<dbReference type="RefSeq" id="WP_054349553.1">
    <property type="nucleotide sequence ID" value="NZ_CZBF01000002.1"/>
</dbReference>
<dbReference type="AlphaFoldDB" id="A0A174PBF2"/>
<protein>
    <submittedName>
        <fullName evidence="1">Uncharacterized protein</fullName>
    </submittedName>
</protein>
<evidence type="ECO:0000313" key="2">
    <source>
        <dbReference type="EMBL" id="RGV33167.1"/>
    </source>
</evidence>
<dbReference type="Proteomes" id="UP000285343">
    <property type="component" value="Unassembled WGS sequence"/>
</dbReference>
<evidence type="ECO:0000313" key="1">
    <source>
        <dbReference type="EMBL" id="CUP56170.1"/>
    </source>
</evidence>
<reference evidence="2 4" key="2">
    <citation type="submission" date="2018-08" db="EMBL/GenBank/DDBJ databases">
        <title>A genome reference for cultivated species of the human gut microbiota.</title>
        <authorList>
            <person name="Zou Y."/>
            <person name="Xue W."/>
            <person name="Luo G."/>
        </authorList>
    </citation>
    <scope>NUCLEOTIDE SEQUENCE [LARGE SCALE GENOMIC DNA]</scope>
    <source>
        <strain evidence="2 4">AF14-42</strain>
    </source>
</reference>
<proteinExistence type="predicted"/>
<reference evidence="1 3" key="1">
    <citation type="submission" date="2015-09" db="EMBL/GenBank/DDBJ databases">
        <authorList>
            <consortium name="Pathogen Informatics"/>
        </authorList>
    </citation>
    <scope>NUCLEOTIDE SEQUENCE [LARGE SCALE GENOMIC DNA]</scope>
    <source>
        <strain evidence="1 3">2789STDY5834942</strain>
    </source>
</reference>
<accession>A0A174PBF2</accession>
<dbReference type="EMBL" id="QRZC01000059">
    <property type="protein sequence ID" value="RGV33167.1"/>
    <property type="molecule type" value="Genomic_DNA"/>
</dbReference>